<evidence type="ECO:0000313" key="3">
    <source>
        <dbReference type="Proteomes" id="UP001162164"/>
    </source>
</evidence>
<keyword evidence="3" id="KW-1185">Reference proteome</keyword>
<evidence type="ECO:0000256" key="1">
    <source>
        <dbReference type="SAM" id="MobiDB-lite"/>
    </source>
</evidence>
<feature type="compositionally biased region" description="Basic residues" evidence="1">
    <location>
        <begin position="43"/>
        <end position="54"/>
    </location>
</feature>
<evidence type="ECO:0000313" key="2">
    <source>
        <dbReference type="EMBL" id="KAJ8985241.1"/>
    </source>
</evidence>
<gene>
    <name evidence="2" type="ORF">NQ317_018270</name>
</gene>
<dbReference type="Proteomes" id="UP001162164">
    <property type="component" value="Unassembled WGS sequence"/>
</dbReference>
<organism evidence="2 3">
    <name type="scientific">Molorchus minor</name>
    <dbReference type="NCBI Taxonomy" id="1323400"/>
    <lineage>
        <taxon>Eukaryota</taxon>
        <taxon>Metazoa</taxon>
        <taxon>Ecdysozoa</taxon>
        <taxon>Arthropoda</taxon>
        <taxon>Hexapoda</taxon>
        <taxon>Insecta</taxon>
        <taxon>Pterygota</taxon>
        <taxon>Neoptera</taxon>
        <taxon>Endopterygota</taxon>
        <taxon>Coleoptera</taxon>
        <taxon>Polyphaga</taxon>
        <taxon>Cucujiformia</taxon>
        <taxon>Chrysomeloidea</taxon>
        <taxon>Cerambycidae</taxon>
        <taxon>Lamiinae</taxon>
        <taxon>Monochamini</taxon>
        <taxon>Molorchus</taxon>
    </lineage>
</organism>
<feature type="region of interest" description="Disordered" evidence="1">
    <location>
        <begin position="25"/>
        <end position="71"/>
    </location>
</feature>
<comment type="caution">
    <text evidence="2">The sequence shown here is derived from an EMBL/GenBank/DDBJ whole genome shotgun (WGS) entry which is preliminary data.</text>
</comment>
<protein>
    <submittedName>
        <fullName evidence="2">Uncharacterized protein</fullName>
    </submittedName>
</protein>
<feature type="compositionally biased region" description="Polar residues" evidence="1">
    <location>
        <begin position="25"/>
        <end position="37"/>
    </location>
</feature>
<sequence>MAFNRLCKHLGVSHIVKMQPKVVKSNNCPEDTEQSGSLGRDREKKRKKKGKKQRTAQAQKGGKGVEAEESL</sequence>
<proteinExistence type="predicted"/>
<accession>A0ABQ9K5B7</accession>
<reference evidence="2" key="1">
    <citation type="journal article" date="2023" name="Insect Mol. Biol.">
        <title>Genome sequencing provides insights into the evolution of gene families encoding plant cell wall-degrading enzymes in longhorned beetles.</title>
        <authorList>
            <person name="Shin N.R."/>
            <person name="Okamura Y."/>
            <person name="Kirsch R."/>
            <person name="Pauchet Y."/>
        </authorList>
    </citation>
    <scope>NUCLEOTIDE SEQUENCE</scope>
    <source>
        <strain evidence="2">MMC_N1</strain>
    </source>
</reference>
<dbReference type="EMBL" id="JAPWTJ010000018">
    <property type="protein sequence ID" value="KAJ8985241.1"/>
    <property type="molecule type" value="Genomic_DNA"/>
</dbReference>
<name>A0ABQ9K5B7_9CUCU</name>